<protein>
    <submittedName>
        <fullName evidence="2">Uncharacterized protein</fullName>
    </submittedName>
</protein>
<dbReference type="Proteomes" id="UP000553632">
    <property type="component" value="Unassembled WGS sequence"/>
</dbReference>
<evidence type="ECO:0000313" key="5">
    <source>
        <dbReference type="Proteomes" id="UP000574390"/>
    </source>
</evidence>
<evidence type="ECO:0000313" key="4">
    <source>
        <dbReference type="Proteomes" id="UP000553632"/>
    </source>
</evidence>
<evidence type="ECO:0000256" key="1">
    <source>
        <dbReference type="SAM" id="SignalP"/>
    </source>
</evidence>
<comment type="caution">
    <text evidence="2">The sequence shown here is derived from an EMBL/GenBank/DDBJ whole genome shotgun (WGS) entry which is preliminary data.</text>
</comment>
<keyword evidence="4" id="KW-1185">Reference proteome</keyword>
<name>A0A7J6QBY5_PEROL</name>
<gene>
    <name evidence="3" type="ORF">FOZ62_018288</name>
    <name evidence="2" type="ORF">FOZ63_028872</name>
</gene>
<feature type="chain" id="PRO_5036205635" evidence="1">
    <location>
        <begin position="18"/>
        <end position="341"/>
    </location>
</feature>
<dbReference type="EMBL" id="JABANO010033886">
    <property type="protein sequence ID" value="KAF4706049.1"/>
    <property type="molecule type" value="Genomic_DNA"/>
</dbReference>
<sequence length="341" mass="38227">MLLLIIASVATISHVEATTIEHELPLDFGTYEMEGRSVVDSSLAGMKMEVKQSQRMGTAVNFTFEHDNGAKYHTDDMRVLRVTAGSRAGHTHVPASCYYVNSRNGHKAGESFREAIRPFLGLQWVRMRNIYVCPSSKNRVKVKLKQENETFADLMLVQTVQGVGKKELITPGRYLKVVAQAKRFEQLVDMEIKVSKGAPGKQTANITFHHREEGAYPLYNLPLLTYLKGATQSDEYRRRCYGMKDSKSKLSKMRTEQFAAVAAAFWKDLAGLVHSSAMVGVEGKDSISLKFSAHMGRVAEYETVNLVLDAANLQMFADTAIRESQVKRCIRKLEGELPKEI</sequence>
<evidence type="ECO:0000313" key="2">
    <source>
        <dbReference type="EMBL" id="KAF4706049.1"/>
    </source>
</evidence>
<feature type="signal peptide" evidence="1">
    <location>
        <begin position="1"/>
        <end position="17"/>
    </location>
</feature>
<dbReference type="EMBL" id="JABANM010007201">
    <property type="protein sequence ID" value="KAF4744659.1"/>
    <property type="molecule type" value="Genomic_DNA"/>
</dbReference>
<reference evidence="4 5" key="1">
    <citation type="submission" date="2020-04" db="EMBL/GenBank/DDBJ databases">
        <title>Perkinsus olseni comparative genomics.</title>
        <authorList>
            <person name="Bogema D.R."/>
        </authorList>
    </citation>
    <scope>NUCLEOTIDE SEQUENCE [LARGE SCALE GENOMIC DNA]</scope>
    <source>
        <strain evidence="3">ATCC PRA-205</strain>
        <strain evidence="2 4">ATCC PRA-207</strain>
    </source>
</reference>
<organism evidence="2 4">
    <name type="scientific">Perkinsus olseni</name>
    <name type="common">Perkinsus atlanticus</name>
    <dbReference type="NCBI Taxonomy" id="32597"/>
    <lineage>
        <taxon>Eukaryota</taxon>
        <taxon>Sar</taxon>
        <taxon>Alveolata</taxon>
        <taxon>Perkinsozoa</taxon>
        <taxon>Perkinsea</taxon>
        <taxon>Perkinsida</taxon>
        <taxon>Perkinsidae</taxon>
        <taxon>Perkinsus</taxon>
    </lineage>
</organism>
<accession>A0A7J6QBY5</accession>
<evidence type="ECO:0000313" key="3">
    <source>
        <dbReference type="EMBL" id="KAF4744659.1"/>
    </source>
</evidence>
<dbReference type="AlphaFoldDB" id="A0A7J6QBY5"/>
<keyword evidence="1" id="KW-0732">Signal</keyword>
<dbReference type="Proteomes" id="UP000574390">
    <property type="component" value="Unassembled WGS sequence"/>
</dbReference>
<proteinExistence type="predicted"/>